<dbReference type="PANTHER" id="PTHR32385:SF15">
    <property type="entry name" value="INOSITOL PHOSPHOCERAMIDE MANNOSYLTRANSFERASE 1"/>
    <property type="match status" value="1"/>
</dbReference>
<sequence>MKAIPKQIHIIWLGGDIPQRNRDCIKSFVRENRSDGWQVNLWIDVNQMLTNERSRIVKEMGERTPERAAAESQWNAVAGGGGGDGATMQYLTVYMERRGVEWGGMRIKQINSIMGFCSSNGIKLHEVQRDLPGRSNSTYYSGELVKPAANFGSASDILRIEILHQFGGIYVDTDIECASSLGEIICHESYPRFSASDPAWANGVTEAQWLSDDWWSQNVKVEEVPKISNSIIASHAKCGGLKSYRKLIETNFKSLATDNDLRTLYLNDFRRGTIRMTGPTAASESSGFKKLSLERLHAHATDKKAQLDDKLYMRDNWYFPMYKVVDHYFHDWLPVPH</sequence>
<keyword evidence="3" id="KW-1185">Reference proteome</keyword>
<organism evidence="2 3">
    <name type="scientific">Paraburkholderia edwinii</name>
    <dbReference type="NCBI Taxonomy" id="2861782"/>
    <lineage>
        <taxon>Bacteria</taxon>
        <taxon>Pseudomonadati</taxon>
        <taxon>Pseudomonadota</taxon>
        <taxon>Betaproteobacteria</taxon>
        <taxon>Burkholderiales</taxon>
        <taxon>Burkholderiaceae</taxon>
        <taxon>Paraburkholderia</taxon>
    </lineage>
</organism>
<proteinExistence type="predicted"/>
<protein>
    <submittedName>
        <fullName evidence="2">Glycosyltransferase</fullName>
    </submittedName>
</protein>
<evidence type="ECO:0000313" key="2">
    <source>
        <dbReference type="EMBL" id="QYD71363.1"/>
    </source>
</evidence>
<dbReference type="EMBL" id="CP080096">
    <property type="protein sequence ID" value="QYD71363.1"/>
    <property type="molecule type" value="Genomic_DNA"/>
</dbReference>
<feature type="domain" description="GT44" evidence="1">
    <location>
        <begin position="6"/>
        <end position="60"/>
    </location>
</feature>
<dbReference type="InterPro" id="IPR024770">
    <property type="entry name" value="TcdA/TcdB_cat"/>
</dbReference>
<dbReference type="InterPro" id="IPR051706">
    <property type="entry name" value="Glycosyltransferase_domain"/>
</dbReference>
<dbReference type="RefSeq" id="WP_219800793.1">
    <property type="nucleotide sequence ID" value="NZ_CP080096.1"/>
</dbReference>
<name>A0ABX8UWV0_9BURK</name>
<feature type="domain" description="GT44" evidence="1">
    <location>
        <begin position="108"/>
        <end position="175"/>
    </location>
</feature>
<dbReference type="PANTHER" id="PTHR32385">
    <property type="entry name" value="MANNOSYL PHOSPHORYLINOSITOL CERAMIDE SYNTHASE"/>
    <property type="match status" value="1"/>
</dbReference>
<reference evidence="2 3" key="1">
    <citation type="submission" date="2021-07" db="EMBL/GenBank/DDBJ databases">
        <title>Paraburkholderia edwinii protects Aspergillus sp. from phenazines by acting as a toxin sponge.</title>
        <authorList>
            <person name="Dahlstrom K.M."/>
            <person name="Newman D.K."/>
        </authorList>
    </citation>
    <scope>NUCLEOTIDE SEQUENCE [LARGE SCALE GENOMIC DNA]</scope>
    <source>
        <strain evidence="2 3">Pe01</strain>
    </source>
</reference>
<gene>
    <name evidence="2" type="ORF">KZJ38_30515</name>
</gene>
<accession>A0ABX8UWV0</accession>
<dbReference type="Pfam" id="PF12919">
    <property type="entry name" value="TcdA_TcdB"/>
    <property type="match status" value="2"/>
</dbReference>
<dbReference type="Gene3D" id="3.90.550.20">
    <property type="match status" value="1"/>
</dbReference>
<evidence type="ECO:0000313" key="3">
    <source>
        <dbReference type="Proteomes" id="UP000826462"/>
    </source>
</evidence>
<dbReference type="InterPro" id="IPR029044">
    <property type="entry name" value="Nucleotide-diphossugar_trans"/>
</dbReference>
<dbReference type="Proteomes" id="UP000826462">
    <property type="component" value="Chromosome 2"/>
</dbReference>
<dbReference type="SUPFAM" id="SSF53448">
    <property type="entry name" value="Nucleotide-diphospho-sugar transferases"/>
    <property type="match status" value="1"/>
</dbReference>
<evidence type="ECO:0000259" key="1">
    <source>
        <dbReference type="Pfam" id="PF12919"/>
    </source>
</evidence>